<dbReference type="InterPro" id="IPR001841">
    <property type="entry name" value="Znf_RING"/>
</dbReference>
<gene>
    <name evidence="2" type="ORF">BRADI_4g18307v3</name>
</gene>
<evidence type="ECO:0000313" key="4">
    <source>
        <dbReference type="Proteomes" id="UP000008810"/>
    </source>
</evidence>
<reference evidence="2 3" key="1">
    <citation type="journal article" date="2010" name="Nature">
        <title>Genome sequencing and analysis of the model grass Brachypodium distachyon.</title>
        <authorList>
            <consortium name="International Brachypodium Initiative"/>
        </authorList>
    </citation>
    <scope>NUCLEOTIDE SEQUENCE [LARGE SCALE GENOMIC DNA]</scope>
    <source>
        <strain evidence="2 3">Bd21</strain>
    </source>
</reference>
<dbReference type="InterPro" id="IPR013083">
    <property type="entry name" value="Znf_RING/FYVE/PHD"/>
</dbReference>
<proteinExistence type="predicted"/>
<feature type="domain" description="RING-type" evidence="1">
    <location>
        <begin position="9"/>
        <end position="33"/>
    </location>
</feature>
<dbReference type="Proteomes" id="UP000008810">
    <property type="component" value="Chromosome 4"/>
</dbReference>
<evidence type="ECO:0000313" key="2">
    <source>
        <dbReference type="EMBL" id="PNT63608.1"/>
    </source>
</evidence>
<dbReference type="EMBL" id="CM000883">
    <property type="protein sequence ID" value="PNT63608.1"/>
    <property type="molecule type" value="Genomic_DNA"/>
</dbReference>
<dbReference type="SUPFAM" id="SSF57850">
    <property type="entry name" value="RING/U-box"/>
    <property type="match status" value="1"/>
</dbReference>
<dbReference type="Pfam" id="PF13639">
    <property type="entry name" value="zf-RING_2"/>
    <property type="match status" value="1"/>
</dbReference>
<reference evidence="2" key="2">
    <citation type="submission" date="2017-06" db="EMBL/GenBank/DDBJ databases">
        <title>WGS assembly of Brachypodium distachyon.</title>
        <authorList>
            <consortium name="The International Brachypodium Initiative"/>
            <person name="Lucas S."/>
            <person name="Harmon-Smith M."/>
            <person name="Lail K."/>
            <person name="Tice H."/>
            <person name="Grimwood J."/>
            <person name="Bruce D."/>
            <person name="Barry K."/>
            <person name="Shu S."/>
            <person name="Lindquist E."/>
            <person name="Wang M."/>
            <person name="Pitluck S."/>
            <person name="Vogel J.P."/>
            <person name="Garvin D.F."/>
            <person name="Mockler T.C."/>
            <person name="Schmutz J."/>
            <person name="Rokhsar D."/>
            <person name="Bevan M.W."/>
        </authorList>
    </citation>
    <scope>NUCLEOTIDE SEQUENCE</scope>
    <source>
        <strain evidence="2">Bd21</strain>
    </source>
</reference>
<dbReference type="AlphaFoldDB" id="A0A2K2CNJ1"/>
<dbReference type="InParanoid" id="A0A2K2CNJ1"/>
<dbReference type="OrthoDB" id="677739at2759"/>
<dbReference type="Gene3D" id="3.30.40.10">
    <property type="entry name" value="Zinc/RING finger domain, C3HC4 (zinc finger)"/>
    <property type="match status" value="1"/>
</dbReference>
<evidence type="ECO:0000259" key="1">
    <source>
        <dbReference type="Pfam" id="PF13639"/>
    </source>
</evidence>
<accession>A0A2K2CNJ1</accession>
<keyword evidence="4" id="KW-1185">Reference proteome</keyword>
<protein>
    <recommendedName>
        <fullName evidence="1">RING-type domain-containing protein</fullName>
    </recommendedName>
</protein>
<organism evidence="2">
    <name type="scientific">Brachypodium distachyon</name>
    <name type="common">Purple false brome</name>
    <name type="synonym">Trachynia distachya</name>
    <dbReference type="NCBI Taxonomy" id="15368"/>
    <lineage>
        <taxon>Eukaryota</taxon>
        <taxon>Viridiplantae</taxon>
        <taxon>Streptophyta</taxon>
        <taxon>Embryophyta</taxon>
        <taxon>Tracheophyta</taxon>
        <taxon>Spermatophyta</taxon>
        <taxon>Magnoliopsida</taxon>
        <taxon>Liliopsida</taxon>
        <taxon>Poales</taxon>
        <taxon>Poaceae</taxon>
        <taxon>BOP clade</taxon>
        <taxon>Pooideae</taxon>
        <taxon>Stipodae</taxon>
        <taxon>Brachypodieae</taxon>
        <taxon>Brachypodium</taxon>
    </lineage>
</organism>
<name>A0A2K2CNJ1_BRADI</name>
<dbReference type="EnsemblPlants" id="PNT63608">
    <property type="protein sequence ID" value="PNT63608"/>
    <property type="gene ID" value="BRADI_4g18307v3"/>
</dbReference>
<reference evidence="3" key="3">
    <citation type="submission" date="2018-08" db="UniProtKB">
        <authorList>
            <consortium name="EnsemblPlants"/>
        </authorList>
    </citation>
    <scope>IDENTIFICATION</scope>
    <source>
        <strain evidence="3">cv. Bd21</strain>
    </source>
</reference>
<sequence>MHVGGKPLPACGHLFHEGCVEQCLRAHPTCPLCCAVVVRLPKTPAGMQDRMH</sequence>
<dbReference type="Gramene" id="PNT63608">
    <property type="protein sequence ID" value="PNT63608"/>
    <property type="gene ID" value="BRADI_4g18307v3"/>
</dbReference>
<evidence type="ECO:0000313" key="3">
    <source>
        <dbReference type="EnsemblPlants" id="PNT63608"/>
    </source>
</evidence>